<dbReference type="InterPro" id="IPR035952">
    <property type="entry name" value="Rhomboid-like_sf"/>
</dbReference>
<evidence type="ECO:0000256" key="3">
    <source>
        <dbReference type="ARBA" id="ARBA00022692"/>
    </source>
</evidence>
<evidence type="ECO:0000313" key="12">
    <source>
        <dbReference type="Proteomes" id="UP000297031"/>
    </source>
</evidence>
<feature type="domain" description="DUF6576" evidence="10">
    <location>
        <begin position="278"/>
        <end position="310"/>
    </location>
</feature>
<comment type="similarity">
    <text evidence="2">Belongs to the peptidase S54 family.</text>
</comment>
<name>A0A4P7VJ10_9BACT</name>
<dbReference type="PANTHER" id="PTHR43731:SF14">
    <property type="entry name" value="PRESENILIN-ASSOCIATED RHOMBOID-LIKE PROTEIN, MITOCHONDRIAL"/>
    <property type="match status" value="1"/>
</dbReference>
<keyword evidence="6 8" id="KW-0472">Membrane</keyword>
<dbReference type="InterPro" id="IPR022764">
    <property type="entry name" value="Peptidase_S54_rhomboid_dom"/>
</dbReference>
<dbReference type="PANTHER" id="PTHR43731">
    <property type="entry name" value="RHOMBOID PROTEASE"/>
    <property type="match status" value="1"/>
</dbReference>
<gene>
    <name evidence="11" type="ORF">E7746_07605</name>
</gene>
<keyword evidence="4" id="KW-0378">Hydrolase</keyword>
<dbReference type="SUPFAM" id="SSF144091">
    <property type="entry name" value="Rhomboid-like"/>
    <property type="match status" value="1"/>
</dbReference>
<keyword evidence="12" id="KW-1185">Reference proteome</keyword>
<dbReference type="GO" id="GO:0004252">
    <property type="term" value="F:serine-type endopeptidase activity"/>
    <property type="evidence" value="ECO:0007669"/>
    <property type="project" value="InterPro"/>
</dbReference>
<feature type="transmembrane region" description="Helical" evidence="8">
    <location>
        <begin position="21"/>
        <end position="41"/>
    </location>
</feature>
<dbReference type="GO" id="GO:0016020">
    <property type="term" value="C:membrane"/>
    <property type="evidence" value="ECO:0007669"/>
    <property type="project" value="UniProtKB-SubCell"/>
</dbReference>
<evidence type="ECO:0000256" key="4">
    <source>
        <dbReference type="ARBA" id="ARBA00022801"/>
    </source>
</evidence>
<evidence type="ECO:0000256" key="1">
    <source>
        <dbReference type="ARBA" id="ARBA00004141"/>
    </source>
</evidence>
<feature type="compositionally biased region" description="Polar residues" evidence="7">
    <location>
        <begin position="240"/>
        <end position="255"/>
    </location>
</feature>
<dbReference type="Pfam" id="PF20216">
    <property type="entry name" value="DUF6576"/>
    <property type="match status" value="1"/>
</dbReference>
<evidence type="ECO:0000256" key="6">
    <source>
        <dbReference type="ARBA" id="ARBA00023136"/>
    </source>
</evidence>
<protein>
    <submittedName>
        <fullName evidence="11">Rhomboid family intramembrane serine protease</fullName>
    </submittedName>
</protein>
<accession>A0A4P7VJ10</accession>
<dbReference type="InterPro" id="IPR046483">
    <property type="entry name" value="DUF6576"/>
</dbReference>
<evidence type="ECO:0000256" key="5">
    <source>
        <dbReference type="ARBA" id="ARBA00022989"/>
    </source>
</evidence>
<feature type="transmembrane region" description="Helical" evidence="8">
    <location>
        <begin position="132"/>
        <end position="152"/>
    </location>
</feature>
<evidence type="ECO:0000256" key="8">
    <source>
        <dbReference type="SAM" id="Phobius"/>
    </source>
</evidence>
<feature type="transmembrane region" description="Helical" evidence="8">
    <location>
        <begin position="159"/>
        <end position="184"/>
    </location>
</feature>
<feature type="transmembrane region" description="Helical" evidence="8">
    <location>
        <begin position="105"/>
        <end position="126"/>
    </location>
</feature>
<dbReference type="AlphaFoldDB" id="A0A4P7VJ10"/>
<dbReference type="RefSeq" id="WP_123396866.1">
    <property type="nucleotide sequence ID" value="NZ_CANQMU010000024.1"/>
</dbReference>
<keyword evidence="3 8" id="KW-0812">Transmembrane</keyword>
<proteinExistence type="inferred from homology"/>
<dbReference type="Gene3D" id="1.20.1540.10">
    <property type="entry name" value="Rhomboid-like"/>
    <property type="match status" value="1"/>
</dbReference>
<feature type="transmembrane region" description="Helical" evidence="8">
    <location>
        <begin position="78"/>
        <end position="98"/>
    </location>
</feature>
<dbReference type="InterPro" id="IPR050925">
    <property type="entry name" value="Rhomboid_protease_S54"/>
</dbReference>
<sequence length="313" mass="35307">MGIIDTLKNKWVYGSMLVRLIYINVAFFALLHIATLVLTFTDIKPEYALTWIELPSSPDLFITQPWTIITYMFAQYDLLHILFNMLWLYWFGTIFLLTDTSKRMLALYIYGGICGGALFMAVYSLVPAYNYTLAWLIGSSASVIAIVTATAVMHPDYKVGLLFFGPVALKWIAIITIAIDFFSITGDNGGGHIAHIGGALTGVIYAVALKHGTDITKPFNRLADWWVNLVKRITSPRPAKQSNDYTRYRYQSDNSSKTKAEKPKSEKTAESATTNRDDEATLDEILDKIKKSGYSALTHEEKQRLFDVSRRIK</sequence>
<feature type="transmembrane region" description="Helical" evidence="8">
    <location>
        <begin position="190"/>
        <end position="209"/>
    </location>
</feature>
<feature type="compositionally biased region" description="Basic and acidic residues" evidence="7">
    <location>
        <begin position="256"/>
        <end position="280"/>
    </location>
</feature>
<dbReference type="EMBL" id="CP039393">
    <property type="protein sequence ID" value="QCD35763.1"/>
    <property type="molecule type" value="Genomic_DNA"/>
</dbReference>
<reference evidence="11 12" key="1">
    <citation type="submission" date="2019-02" db="EMBL/GenBank/DDBJ databases">
        <title>Isolation and identification of novel species under the genus Muribaculum.</title>
        <authorList>
            <person name="Miyake S."/>
            <person name="Ding Y."/>
            <person name="Low A."/>
            <person name="Soh M."/>
            <person name="Seedorf H."/>
        </authorList>
    </citation>
    <scope>NUCLEOTIDE SEQUENCE [LARGE SCALE GENOMIC DNA]</scope>
    <source>
        <strain evidence="11 12">TLL-A4</strain>
    </source>
</reference>
<feature type="region of interest" description="Disordered" evidence="7">
    <location>
        <begin position="238"/>
        <end position="280"/>
    </location>
</feature>
<dbReference type="GO" id="GO:0006508">
    <property type="term" value="P:proteolysis"/>
    <property type="evidence" value="ECO:0007669"/>
    <property type="project" value="UniProtKB-KW"/>
</dbReference>
<keyword evidence="5 8" id="KW-1133">Transmembrane helix</keyword>
<dbReference type="Proteomes" id="UP000297031">
    <property type="component" value="Chromosome"/>
</dbReference>
<keyword evidence="11" id="KW-0645">Protease</keyword>
<organism evidence="11 12">
    <name type="scientific">Muribaculum gordoncarteri</name>
    <dbReference type="NCBI Taxonomy" id="2530390"/>
    <lineage>
        <taxon>Bacteria</taxon>
        <taxon>Pseudomonadati</taxon>
        <taxon>Bacteroidota</taxon>
        <taxon>Bacteroidia</taxon>
        <taxon>Bacteroidales</taxon>
        <taxon>Muribaculaceae</taxon>
        <taxon>Muribaculum</taxon>
    </lineage>
</organism>
<evidence type="ECO:0000256" key="7">
    <source>
        <dbReference type="SAM" id="MobiDB-lite"/>
    </source>
</evidence>
<evidence type="ECO:0000256" key="2">
    <source>
        <dbReference type="ARBA" id="ARBA00009045"/>
    </source>
</evidence>
<dbReference type="KEGG" id="mgod:E7746_07605"/>
<evidence type="ECO:0000259" key="9">
    <source>
        <dbReference type="Pfam" id="PF01694"/>
    </source>
</evidence>
<comment type="subcellular location">
    <subcellularLocation>
        <location evidence="1">Membrane</location>
        <topology evidence="1">Multi-pass membrane protein</topology>
    </subcellularLocation>
</comment>
<dbReference type="Pfam" id="PF01694">
    <property type="entry name" value="Rhomboid"/>
    <property type="match status" value="1"/>
</dbReference>
<feature type="domain" description="Peptidase S54 rhomboid" evidence="9">
    <location>
        <begin position="64"/>
        <end position="209"/>
    </location>
</feature>
<dbReference type="OrthoDB" id="680602at2"/>
<evidence type="ECO:0000313" key="11">
    <source>
        <dbReference type="EMBL" id="QCD35763.1"/>
    </source>
</evidence>
<evidence type="ECO:0000259" key="10">
    <source>
        <dbReference type="Pfam" id="PF20216"/>
    </source>
</evidence>